<comment type="subcellular location">
    <subcellularLocation>
        <location evidence="1">Endoplasmic reticulum membrane</location>
        <topology evidence="1">Multi-pass membrane protein</topology>
    </subcellularLocation>
</comment>
<evidence type="ECO:0000256" key="18">
    <source>
        <dbReference type="ARBA" id="ARBA00039984"/>
    </source>
</evidence>
<keyword evidence="10 20" id="KW-1133">Transmembrane helix</keyword>
<dbReference type="EC" id="1.3.1.21" evidence="17"/>
<dbReference type="GeneID" id="64964004"/>
<evidence type="ECO:0000256" key="16">
    <source>
        <dbReference type="ARBA" id="ARBA00023221"/>
    </source>
</evidence>
<protein>
    <recommendedName>
        <fullName evidence="18">7-dehydrocholesterol reductase</fullName>
        <ecNumber evidence="17">1.3.1.21</ecNumber>
    </recommendedName>
    <alternativeName>
        <fullName evidence="19">Sterol Delta(7)-reductase</fullName>
    </alternativeName>
</protein>
<dbReference type="Pfam" id="PF01222">
    <property type="entry name" value="ERG4_ERG24"/>
    <property type="match status" value="2"/>
</dbReference>
<keyword evidence="22" id="KW-1185">Reference proteome</keyword>
<keyword evidence="11 20" id="KW-0560">Oxidoreductase</keyword>
<accession>A0A7R7WGQ7</accession>
<evidence type="ECO:0000256" key="17">
    <source>
        <dbReference type="ARBA" id="ARBA00038851"/>
    </source>
</evidence>
<dbReference type="InterPro" id="IPR018083">
    <property type="entry name" value="Sterol_reductase_CS"/>
</dbReference>
<dbReference type="PROSITE" id="PS01018">
    <property type="entry name" value="STEROL_REDUCT_2"/>
    <property type="match status" value="1"/>
</dbReference>
<evidence type="ECO:0000256" key="6">
    <source>
        <dbReference type="ARBA" id="ARBA00022778"/>
    </source>
</evidence>
<keyword evidence="7" id="KW-0256">Endoplasmic reticulum</keyword>
<evidence type="ECO:0000256" key="14">
    <source>
        <dbReference type="ARBA" id="ARBA00023136"/>
    </source>
</evidence>
<reference evidence="21" key="1">
    <citation type="submission" date="2021-01" db="EMBL/GenBank/DDBJ databases">
        <authorList>
            <consortium name="Aspergillus luchuensis mut. kawachii IFO 4304 genome sequencing consortium"/>
            <person name="Kazuki M."/>
            <person name="Futagami T."/>
        </authorList>
    </citation>
    <scope>NUCLEOTIDE SEQUENCE</scope>
    <source>
        <strain evidence="21">IFO 4308</strain>
    </source>
</reference>
<feature type="transmembrane region" description="Helical" evidence="20">
    <location>
        <begin position="33"/>
        <end position="51"/>
    </location>
</feature>
<evidence type="ECO:0000256" key="8">
    <source>
        <dbReference type="ARBA" id="ARBA00022857"/>
    </source>
</evidence>
<evidence type="ECO:0000256" key="12">
    <source>
        <dbReference type="ARBA" id="ARBA00023011"/>
    </source>
</evidence>
<dbReference type="GO" id="GO:0016132">
    <property type="term" value="P:brassinosteroid biosynthetic process"/>
    <property type="evidence" value="ECO:0007669"/>
    <property type="project" value="TreeGrafter"/>
</dbReference>
<keyword evidence="8" id="KW-0521">NADP</keyword>
<reference evidence="21" key="2">
    <citation type="submission" date="2021-02" db="EMBL/GenBank/DDBJ databases">
        <title>Aspergillus luchuensis mut. kawachii IFO 4304 genome sequence.</title>
        <authorList>
            <person name="Mori K."/>
            <person name="Kadooka C."/>
            <person name="Goto M."/>
            <person name="Futagami T."/>
        </authorList>
    </citation>
    <scope>NUCLEOTIDE SEQUENCE</scope>
    <source>
        <strain evidence="21">IFO 4308</strain>
    </source>
</reference>
<evidence type="ECO:0000256" key="10">
    <source>
        <dbReference type="ARBA" id="ARBA00022989"/>
    </source>
</evidence>
<dbReference type="KEGG" id="aluc:AKAW2_60947S"/>
<dbReference type="InterPro" id="IPR001171">
    <property type="entry name" value="ERG24_DHCR-like"/>
</dbReference>
<feature type="transmembrane region" description="Helical" evidence="20">
    <location>
        <begin position="63"/>
        <end position="85"/>
    </location>
</feature>
<dbReference type="OrthoDB" id="5326588at2759"/>
<sequence>MFTVVLLRAVVVVDFFVNEEVFFHTLDGKYESFGFYNIYGFSAMMPVFWTLQTQYLAKHPTEISLPALIASIVIFVAGWSLRFYADRQKMRFNRTQGKCLFWGRQAQGIPVSYQTRDGKTHRSHLLCSGMIVHRCFRDEEKCADKYGSGWDEYCRRVPWRIVPGVF</sequence>
<dbReference type="Proteomes" id="UP000661280">
    <property type="component" value="Chromosome 6"/>
</dbReference>
<evidence type="ECO:0000256" key="5">
    <source>
        <dbReference type="ARBA" id="ARBA00022692"/>
    </source>
</evidence>
<keyword evidence="6" id="KW-0152">Cholesterol biosynthesis</keyword>
<keyword evidence="15 20" id="KW-1207">Sterol metabolism</keyword>
<dbReference type="PANTHER" id="PTHR21257">
    <property type="entry name" value="DELTA(14)-STEROL REDUCTASE"/>
    <property type="match status" value="1"/>
</dbReference>
<keyword evidence="4" id="KW-0153">Cholesterol metabolism</keyword>
<proteinExistence type="inferred from homology"/>
<evidence type="ECO:0000256" key="1">
    <source>
        <dbReference type="ARBA" id="ARBA00004477"/>
    </source>
</evidence>
<dbReference type="RefSeq" id="XP_041546445.1">
    <property type="nucleotide sequence ID" value="XM_041693129.1"/>
</dbReference>
<evidence type="ECO:0000256" key="19">
    <source>
        <dbReference type="ARBA" id="ARBA00042688"/>
    </source>
</evidence>
<evidence type="ECO:0000256" key="4">
    <source>
        <dbReference type="ARBA" id="ARBA00022548"/>
    </source>
</evidence>
<keyword evidence="3 20" id="KW-0444">Lipid biosynthesis</keyword>
<evidence type="ECO:0000256" key="3">
    <source>
        <dbReference type="ARBA" id="ARBA00022516"/>
    </source>
</evidence>
<dbReference type="AlphaFoldDB" id="A0A7R7WGQ7"/>
<dbReference type="GO" id="GO:0047598">
    <property type="term" value="F:7-dehydrocholesterol reductase activity"/>
    <property type="evidence" value="ECO:0007669"/>
    <property type="project" value="UniProtKB-EC"/>
</dbReference>
<evidence type="ECO:0000256" key="15">
    <source>
        <dbReference type="ARBA" id="ARBA00023166"/>
    </source>
</evidence>
<evidence type="ECO:0000256" key="2">
    <source>
        <dbReference type="ARBA" id="ARBA00005402"/>
    </source>
</evidence>
<evidence type="ECO:0000256" key="7">
    <source>
        <dbReference type="ARBA" id="ARBA00022824"/>
    </source>
</evidence>
<dbReference type="GO" id="GO:0005789">
    <property type="term" value="C:endoplasmic reticulum membrane"/>
    <property type="evidence" value="ECO:0007669"/>
    <property type="project" value="UniProtKB-SubCell"/>
</dbReference>
<comment type="caution">
    <text evidence="20">Lacks conserved residue(s) required for the propagation of feature annotation.</text>
</comment>
<keyword evidence="9 20" id="KW-0752">Steroid biosynthesis</keyword>
<dbReference type="Gene3D" id="1.20.120.1630">
    <property type="match status" value="1"/>
</dbReference>
<keyword evidence="5 20" id="KW-0812">Transmembrane</keyword>
<evidence type="ECO:0000313" key="21">
    <source>
        <dbReference type="EMBL" id="BCS02683.1"/>
    </source>
</evidence>
<keyword evidence="16 20" id="KW-0753">Steroid metabolism</keyword>
<keyword evidence="13 20" id="KW-0443">Lipid metabolism</keyword>
<evidence type="ECO:0000256" key="13">
    <source>
        <dbReference type="ARBA" id="ARBA00023098"/>
    </source>
</evidence>
<name>A0A7R7WGQ7_ASPKA</name>
<evidence type="ECO:0000256" key="9">
    <source>
        <dbReference type="ARBA" id="ARBA00022955"/>
    </source>
</evidence>
<evidence type="ECO:0000256" key="20">
    <source>
        <dbReference type="RuleBase" id="RU369120"/>
    </source>
</evidence>
<evidence type="ECO:0000313" key="22">
    <source>
        <dbReference type="Proteomes" id="UP000661280"/>
    </source>
</evidence>
<dbReference type="GO" id="GO:0006695">
    <property type="term" value="P:cholesterol biosynthetic process"/>
    <property type="evidence" value="ECO:0007669"/>
    <property type="project" value="UniProtKB-KW"/>
</dbReference>
<organism evidence="21 22">
    <name type="scientific">Aspergillus kawachii</name>
    <name type="common">White koji mold</name>
    <name type="synonym">Aspergillus awamori var. kawachi</name>
    <dbReference type="NCBI Taxonomy" id="1069201"/>
    <lineage>
        <taxon>Eukaryota</taxon>
        <taxon>Fungi</taxon>
        <taxon>Dikarya</taxon>
        <taxon>Ascomycota</taxon>
        <taxon>Pezizomycotina</taxon>
        <taxon>Eurotiomycetes</taxon>
        <taxon>Eurotiomycetidae</taxon>
        <taxon>Eurotiales</taxon>
        <taxon>Aspergillaceae</taxon>
        <taxon>Aspergillus</taxon>
        <taxon>Aspergillus subgen. Circumdati</taxon>
    </lineage>
</organism>
<keyword evidence="14 20" id="KW-0472">Membrane</keyword>
<dbReference type="PANTHER" id="PTHR21257:SF38">
    <property type="entry name" value="7-DEHYDROCHOLESTEROL REDUCTASE"/>
    <property type="match status" value="1"/>
</dbReference>
<comment type="similarity">
    <text evidence="2 20">Belongs to the ERG4/ERG24 family.</text>
</comment>
<keyword evidence="12 20" id="KW-0756">Sterol biosynthesis</keyword>
<evidence type="ECO:0000256" key="11">
    <source>
        <dbReference type="ARBA" id="ARBA00023002"/>
    </source>
</evidence>
<dbReference type="EMBL" id="AP024430">
    <property type="protein sequence ID" value="BCS02683.1"/>
    <property type="molecule type" value="Genomic_DNA"/>
</dbReference>
<gene>
    <name evidence="21" type="ORF">AKAW2_60947S</name>
</gene>